<keyword evidence="2" id="KW-1185">Reference proteome</keyword>
<evidence type="ECO:0000313" key="2">
    <source>
        <dbReference type="Proteomes" id="UP000237347"/>
    </source>
</evidence>
<sequence>MPHDNDSKGCRCIFVVRYDHDHTEMNETREIPEGQYNEAELVSDAALTSELGMSTPTPIDVDG</sequence>
<dbReference type="Proteomes" id="UP000237347">
    <property type="component" value="Unassembled WGS sequence"/>
</dbReference>
<accession>A0AAW0LZ59</accession>
<dbReference type="EMBL" id="PKMF04000035">
    <property type="protein sequence ID" value="KAK7856629.1"/>
    <property type="molecule type" value="Genomic_DNA"/>
</dbReference>
<protein>
    <submittedName>
        <fullName evidence="1">Uncharacterized protein</fullName>
    </submittedName>
</protein>
<reference evidence="1 2" key="1">
    <citation type="journal article" date="2018" name="Sci. Data">
        <title>The draft genome sequence of cork oak.</title>
        <authorList>
            <person name="Ramos A.M."/>
            <person name="Usie A."/>
            <person name="Barbosa P."/>
            <person name="Barros P.M."/>
            <person name="Capote T."/>
            <person name="Chaves I."/>
            <person name="Simoes F."/>
            <person name="Abreu I."/>
            <person name="Carrasquinho I."/>
            <person name="Faro C."/>
            <person name="Guimaraes J.B."/>
            <person name="Mendonca D."/>
            <person name="Nobrega F."/>
            <person name="Rodrigues L."/>
            <person name="Saibo N.J.M."/>
            <person name="Varela M.C."/>
            <person name="Egas C."/>
            <person name="Matos J."/>
            <person name="Miguel C.M."/>
            <person name="Oliveira M.M."/>
            <person name="Ricardo C.P."/>
            <person name="Goncalves S."/>
        </authorList>
    </citation>
    <scope>NUCLEOTIDE SEQUENCE [LARGE SCALE GENOMIC DNA]</scope>
    <source>
        <strain evidence="2">cv. HL8</strain>
    </source>
</reference>
<name>A0AAW0LZ59_QUESU</name>
<organism evidence="1 2">
    <name type="scientific">Quercus suber</name>
    <name type="common">Cork oak</name>
    <dbReference type="NCBI Taxonomy" id="58331"/>
    <lineage>
        <taxon>Eukaryota</taxon>
        <taxon>Viridiplantae</taxon>
        <taxon>Streptophyta</taxon>
        <taxon>Embryophyta</taxon>
        <taxon>Tracheophyta</taxon>
        <taxon>Spermatophyta</taxon>
        <taxon>Magnoliopsida</taxon>
        <taxon>eudicotyledons</taxon>
        <taxon>Gunneridae</taxon>
        <taxon>Pentapetalae</taxon>
        <taxon>rosids</taxon>
        <taxon>fabids</taxon>
        <taxon>Fagales</taxon>
        <taxon>Fagaceae</taxon>
        <taxon>Quercus</taxon>
    </lineage>
</organism>
<evidence type="ECO:0000313" key="1">
    <source>
        <dbReference type="EMBL" id="KAK7856629.1"/>
    </source>
</evidence>
<proteinExistence type="predicted"/>
<dbReference type="AlphaFoldDB" id="A0AAW0LZ59"/>
<dbReference type="Gene3D" id="2.30.30.140">
    <property type="match status" value="1"/>
</dbReference>
<gene>
    <name evidence="1" type="ORF">CFP56_022670</name>
</gene>
<comment type="caution">
    <text evidence="1">The sequence shown here is derived from an EMBL/GenBank/DDBJ whole genome shotgun (WGS) entry which is preliminary data.</text>
</comment>